<evidence type="ECO:0000259" key="5">
    <source>
        <dbReference type="Pfam" id="PF00389"/>
    </source>
</evidence>
<dbReference type="Ensembl" id="ENSSMAT00000014577.2">
    <property type="protein sequence ID" value="ENSSMAP00000014388.2"/>
    <property type="gene ID" value="ENSSMAG00000008826.2"/>
</dbReference>
<dbReference type="GO" id="GO:0016618">
    <property type="term" value="F:hydroxypyruvate reductase [NAD(P)H] activity"/>
    <property type="evidence" value="ECO:0007669"/>
    <property type="project" value="TreeGrafter"/>
</dbReference>
<dbReference type="GO" id="GO:0030267">
    <property type="term" value="F:glyoxylate reductase (NADPH) activity"/>
    <property type="evidence" value="ECO:0007669"/>
    <property type="project" value="TreeGrafter"/>
</dbReference>
<dbReference type="GO" id="GO:0005829">
    <property type="term" value="C:cytosol"/>
    <property type="evidence" value="ECO:0007669"/>
    <property type="project" value="TreeGrafter"/>
</dbReference>
<dbReference type="InterPro" id="IPR006140">
    <property type="entry name" value="D-isomer_DH_NAD-bd"/>
</dbReference>
<reference evidence="7" key="1">
    <citation type="submission" date="2023-05" db="EMBL/GenBank/DDBJ databases">
        <title>High-quality long-read genome of Scophthalmus maximus.</title>
        <authorList>
            <person name="Lien S."/>
            <person name="Martinez P."/>
        </authorList>
    </citation>
    <scope>NUCLEOTIDE SEQUENCE [LARGE SCALE GENOMIC DNA]</scope>
</reference>
<dbReference type="PANTHER" id="PTHR10996:SF257">
    <property type="entry name" value="GLYOXYLATE REDUCTASE 1"/>
    <property type="match status" value="1"/>
</dbReference>
<dbReference type="FunFam" id="3.40.50.720:FF:000026">
    <property type="entry name" value="Glyoxylate/hydroxypyruvate reductase B"/>
    <property type="match status" value="1"/>
</dbReference>
<feature type="domain" description="D-isomer specific 2-hydroxyacid dehydrogenase catalytic" evidence="5">
    <location>
        <begin position="70"/>
        <end position="328"/>
    </location>
</feature>
<evidence type="ECO:0000313" key="7">
    <source>
        <dbReference type="Ensembl" id="ENSSMAP00000014388.2"/>
    </source>
</evidence>
<dbReference type="Pfam" id="PF00389">
    <property type="entry name" value="2-Hacid_dh"/>
    <property type="match status" value="1"/>
</dbReference>
<feature type="domain" description="D-isomer specific 2-hydroxyacid dehydrogenase NAD-binding" evidence="6">
    <location>
        <begin position="118"/>
        <end position="297"/>
    </location>
</feature>
<evidence type="ECO:0000313" key="8">
    <source>
        <dbReference type="Proteomes" id="UP000694558"/>
    </source>
</evidence>
<organism evidence="7 8">
    <name type="scientific">Scophthalmus maximus</name>
    <name type="common">Turbot</name>
    <name type="synonym">Psetta maxima</name>
    <dbReference type="NCBI Taxonomy" id="52904"/>
    <lineage>
        <taxon>Eukaryota</taxon>
        <taxon>Metazoa</taxon>
        <taxon>Chordata</taxon>
        <taxon>Craniata</taxon>
        <taxon>Vertebrata</taxon>
        <taxon>Euteleostomi</taxon>
        <taxon>Actinopterygii</taxon>
        <taxon>Neopterygii</taxon>
        <taxon>Teleostei</taxon>
        <taxon>Neoteleostei</taxon>
        <taxon>Acanthomorphata</taxon>
        <taxon>Carangaria</taxon>
        <taxon>Pleuronectiformes</taxon>
        <taxon>Pleuronectoidei</taxon>
        <taxon>Scophthalmidae</taxon>
        <taxon>Scophthalmus</taxon>
    </lineage>
</organism>
<dbReference type="InterPro" id="IPR006139">
    <property type="entry name" value="D-isomer_2_OHA_DH_cat_dom"/>
</dbReference>
<evidence type="ECO:0000256" key="1">
    <source>
        <dbReference type="ARBA" id="ARBA00005854"/>
    </source>
</evidence>
<protein>
    <recommendedName>
        <fullName evidence="3">Glyoxylate reductase/hydroxypyruvate reductase</fullName>
    </recommendedName>
</protein>
<comment type="similarity">
    <text evidence="1 4">Belongs to the D-isomer specific 2-hydroxyacid dehydrogenase family.</text>
</comment>
<name>A0A8D3A8U2_SCOMX</name>
<evidence type="ECO:0000256" key="4">
    <source>
        <dbReference type="RuleBase" id="RU003719"/>
    </source>
</evidence>
<proteinExistence type="inferred from homology"/>
<evidence type="ECO:0000256" key="2">
    <source>
        <dbReference type="ARBA" id="ARBA00023002"/>
    </source>
</evidence>
<dbReference type="Pfam" id="PF02826">
    <property type="entry name" value="2-Hacid_dh_C"/>
    <property type="match status" value="1"/>
</dbReference>
<dbReference type="GeneTree" id="ENSGT00940000162740"/>
<accession>A0A8D3A8U2</accession>
<reference evidence="7" key="2">
    <citation type="submission" date="2025-08" db="UniProtKB">
        <authorList>
            <consortium name="Ensembl"/>
        </authorList>
    </citation>
    <scope>IDENTIFICATION</scope>
</reference>
<evidence type="ECO:0000259" key="6">
    <source>
        <dbReference type="Pfam" id="PF02826"/>
    </source>
</evidence>
<dbReference type="InterPro" id="IPR050223">
    <property type="entry name" value="D-isomer_2-hydroxyacid_DH"/>
</dbReference>
<evidence type="ECO:0000256" key="3">
    <source>
        <dbReference type="ARBA" id="ARBA00073306"/>
    </source>
</evidence>
<gene>
    <name evidence="7" type="primary">LOC118283167</name>
</gene>
<dbReference type="InterPro" id="IPR036291">
    <property type="entry name" value="NAD(P)-bd_dom_sf"/>
</dbReference>
<sequence length="333" mass="36532">MYITSVSFQLHRPPFISVFSHQAMEEDKPWALDSEVGGEFGYLEEQADILRHFQIISHRDLLQNPELHGPKIQALLMWKYCPTAEPALLGLLPSLKVVASGGVGTDHLDVDATADFAMGLLLASAREILEGHQIAMDPNTVHIPQSLMGVEVTGSTLGIIGMGDIGYKIAQRSFGFEMKILYHNRTRRSVEDERAVRGSYCERLDDLLRRSDFVVVAVKLTSRTTGLIGRRELSLMKPSATLVNISRGQVVDQDALVEALQSGGIRAAALDVTHPEPLPRDHPLLGLPNVLITPHIGTNTNNTARAMVERMVENALAAVKGLPVPNEVRSQSQ</sequence>
<dbReference type="Gene3D" id="3.40.50.720">
    <property type="entry name" value="NAD(P)-binding Rossmann-like Domain"/>
    <property type="match status" value="3"/>
</dbReference>
<dbReference type="SUPFAM" id="SSF51735">
    <property type="entry name" value="NAD(P)-binding Rossmann-fold domains"/>
    <property type="match status" value="1"/>
</dbReference>
<keyword evidence="2 4" id="KW-0560">Oxidoreductase</keyword>
<dbReference type="AlphaFoldDB" id="A0A8D3A8U2"/>
<dbReference type="PANTHER" id="PTHR10996">
    <property type="entry name" value="2-HYDROXYACID DEHYDROGENASE-RELATED"/>
    <property type="match status" value="1"/>
</dbReference>
<dbReference type="Proteomes" id="UP000694558">
    <property type="component" value="Chromosome 14"/>
</dbReference>
<dbReference type="GO" id="GO:0051287">
    <property type="term" value="F:NAD binding"/>
    <property type="evidence" value="ECO:0007669"/>
    <property type="project" value="InterPro"/>
</dbReference>